<gene>
    <name evidence="16" type="ORF">TeGR_g3226</name>
</gene>
<feature type="region of interest" description="Disordered" evidence="12">
    <location>
        <begin position="1001"/>
        <end position="1025"/>
    </location>
</feature>
<evidence type="ECO:0000259" key="13">
    <source>
        <dbReference type="PROSITE" id="PS50290"/>
    </source>
</evidence>
<feature type="compositionally biased region" description="Gly residues" evidence="12">
    <location>
        <begin position="2344"/>
        <end position="2354"/>
    </location>
</feature>
<dbReference type="Pfam" id="PF02259">
    <property type="entry name" value="FAT"/>
    <property type="match status" value="1"/>
</dbReference>
<dbReference type="EMBL" id="BRYB01001169">
    <property type="protein sequence ID" value="GMI19543.1"/>
    <property type="molecule type" value="Genomic_DNA"/>
</dbReference>
<protein>
    <recommendedName>
        <fullName evidence="3">non-specific serine/threonine protein kinase</fullName>
        <ecNumber evidence="3">2.7.11.1</ecNumber>
    </recommendedName>
</protein>
<keyword evidence="5" id="KW-0808">Transferase</keyword>
<proteinExistence type="inferred from homology"/>
<feature type="compositionally biased region" description="Acidic residues" evidence="12">
    <location>
        <begin position="1579"/>
        <end position="1601"/>
    </location>
</feature>
<evidence type="ECO:0000256" key="11">
    <source>
        <dbReference type="ARBA" id="ARBA00023242"/>
    </source>
</evidence>
<evidence type="ECO:0000256" key="9">
    <source>
        <dbReference type="ARBA" id="ARBA00022840"/>
    </source>
</evidence>
<dbReference type="SUPFAM" id="SSF56112">
    <property type="entry name" value="Protein kinase-like (PK-like)"/>
    <property type="match status" value="1"/>
</dbReference>
<evidence type="ECO:0000256" key="10">
    <source>
        <dbReference type="ARBA" id="ARBA00023204"/>
    </source>
</evidence>
<feature type="region of interest" description="Disordered" evidence="12">
    <location>
        <begin position="2140"/>
        <end position="2167"/>
    </location>
</feature>
<evidence type="ECO:0000259" key="14">
    <source>
        <dbReference type="PROSITE" id="PS51189"/>
    </source>
</evidence>
<keyword evidence="11" id="KW-0539">Nucleus</keyword>
<dbReference type="SMART" id="SM00146">
    <property type="entry name" value="PI3Kc"/>
    <property type="match status" value="1"/>
</dbReference>
<dbReference type="InterPro" id="IPR011009">
    <property type="entry name" value="Kinase-like_dom_sf"/>
</dbReference>
<dbReference type="EC" id="2.7.11.1" evidence="3"/>
<dbReference type="InterPro" id="IPR014009">
    <property type="entry name" value="PIK_FAT"/>
</dbReference>
<dbReference type="PROSITE" id="PS51189">
    <property type="entry name" value="FAT"/>
    <property type="match status" value="1"/>
</dbReference>
<name>A0ABQ6M4Z5_9STRA</name>
<feature type="domain" description="FATC" evidence="15">
    <location>
        <begin position="3411"/>
        <end position="3443"/>
    </location>
</feature>
<evidence type="ECO:0000256" key="5">
    <source>
        <dbReference type="ARBA" id="ARBA00022679"/>
    </source>
</evidence>
<evidence type="ECO:0000256" key="3">
    <source>
        <dbReference type="ARBA" id="ARBA00012513"/>
    </source>
</evidence>
<organism evidence="16 17">
    <name type="scientific">Tetraparma gracilis</name>
    <dbReference type="NCBI Taxonomy" id="2962635"/>
    <lineage>
        <taxon>Eukaryota</taxon>
        <taxon>Sar</taxon>
        <taxon>Stramenopiles</taxon>
        <taxon>Ochrophyta</taxon>
        <taxon>Bolidophyceae</taxon>
        <taxon>Parmales</taxon>
        <taxon>Triparmaceae</taxon>
        <taxon>Tetraparma</taxon>
    </lineage>
</organism>
<comment type="similarity">
    <text evidence="2">Belongs to the PI3/PI4-kinase family. ATM subfamily.</text>
</comment>
<feature type="region of interest" description="Disordered" evidence="12">
    <location>
        <begin position="2807"/>
        <end position="2847"/>
    </location>
</feature>
<dbReference type="InterPro" id="IPR057564">
    <property type="entry name" value="HEAT_ATR"/>
</dbReference>
<dbReference type="InterPro" id="IPR016024">
    <property type="entry name" value="ARM-type_fold"/>
</dbReference>
<feature type="compositionally biased region" description="Low complexity" evidence="12">
    <location>
        <begin position="1446"/>
        <end position="1456"/>
    </location>
</feature>
<evidence type="ECO:0000256" key="1">
    <source>
        <dbReference type="ARBA" id="ARBA00004123"/>
    </source>
</evidence>
<evidence type="ECO:0000256" key="2">
    <source>
        <dbReference type="ARBA" id="ARBA00010769"/>
    </source>
</evidence>
<keyword evidence="7" id="KW-0227">DNA damage</keyword>
<feature type="region of interest" description="Disordered" evidence="12">
    <location>
        <begin position="1579"/>
        <end position="1612"/>
    </location>
</feature>
<dbReference type="PANTHER" id="PTHR11139">
    <property type="entry name" value="ATAXIA TELANGIECTASIA MUTATED ATM -RELATED"/>
    <property type="match status" value="1"/>
</dbReference>
<dbReference type="PANTHER" id="PTHR11139:SF69">
    <property type="entry name" value="SERINE_THREONINE-PROTEIN KINASE ATR"/>
    <property type="match status" value="1"/>
</dbReference>
<dbReference type="Gene3D" id="1.10.1070.11">
    <property type="entry name" value="Phosphatidylinositol 3-/4-kinase, catalytic domain"/>
    <property type="match status" value="1"/>
</dbReference>
<evidence type="ECO:0000256" key="8">
    <source>
        <dbReference type="ARBA" id="ARBA00022777"/>
    </source>
</evidence>
<keyword evidence="17" id="KW-1185">Reference proteome</keyword>
<evidence type="ECO:0000256" key="12">
    <source>
        <dbReference type="SAM" id="MobiDB-lite"/>
    </source>
</evidence>
<keyword evidence="4" id="KW-0723">Serine/threonine-protein kinase</keyword>
<feature type="region of interest" description="Disordered" evidence="12">
    <location>
        <begin position="707"/>
        <end position="735"/>
    </location>
</feature>
<reference evidence="16 17" key="1">
    <citation type="journal article" date="2023" name="Commun. Biol.">
        <title>Genome analysis of Parmales, the sister group of diatoms, reveals the evolutionary specialization of diatoms from phago-mixotrophs to photoautotrophs.</title>
        <authorList>
            <person name="Ban H."/>
            <person name="Sato S."/>
            <person name="Yoshikawa S."/>
            <person name="Yamada K."/>
            <person name="Nakamura Y."/>
            <person name="Ichinomiya M."/>
            <person name="Sato N."/>
            <person name="Blanc-Mathieu R."/>
            <person name="Endo H."/>
            <person name="Kuwata A."/>
            <person name="Ogata H."/>
        </authorList>
    </citation>
    <scope>NUCLEOTIDE SEQUENCE [LARGE SCALE GENOMIC DNA]</scope>
</reference>
<dbReference type="InterPro" id="IPR003151">
    <property type="entry name" value="PIK-rel_kinase_FAT"/>
</dbReference>
<dbReference type="Pfam" id="PF23593">
    <property type="entry name" value="HEAT_ATR"/>
    <property type="match status" value="1"/>
</dbReference>
<dbReference type="PROSITE" id="PS51190">
    <property type="entry name" value="FATC"/>
    <property type="match status" value="1"/>
</dbReference>
<dbReference type="Pfam" id="PF02260">
    <property type="entry name" value="FATC"/>
    <property type="match status" value="1"/>
</dbReference>
<sequence length="3443" mass="368795">MDSSDLLSQLIKGCLSHLSSHTRNTASKAACRKQMQKLRAVMVKVESIRIEDAEQLCALYRTILDCRFCPHAMDIFERGELRQMAPRVNTLIGTALGQFSRGEGGGGGVGWPGPLLGEALAGAGGAAPPPPVEQVAGTVALFFRRTKGAGGKRCLFRDLAVLCRDAQALSGAPTFPEGGVTIPAFLESLPGADHSLHLPTRASLTFLSFSMFSVVAALAGSLAEPSPAPRLSAPPLFTYLVPESLALLVSAVEAALSAPPPPAASAAPSLKLHVAAQSAAVRALSGLAALSESSRAAAPCALLGPHQAEALSFSLCAAVGSHVGLLSSLPPPLAGGGLLQRASALLSTALHAFSGAGGGLGQLLHCIPLFVRHSREAAVSTPFKQLTRMVLSTTYHSLLGSSASEISRLRTFVLADSPPAPPLPSLVEALFSIIEDGSNRHFSGYASLILSHLLNDPSTLACVFNPGGGAGGGKGGGEGGSPPPSSQKRRKLSFSGNEDDPPGTGGGDGGGLASISFIRARLASLASTCKVLEARKADVDMLADAKVELMYEFAGVSRFLLTLRHVASAPPPALVSAASLAISTAAHVSGALVDSCFSDPALKHNKLQKFASAIINVGLTAALLPFAGGGEGEAAVLKRLGKSLRTIWGKGSAMFPGASASSGSVALVFRLDDYGGGGSGAGGGTQPQTQMLLTGSTVATLDGVEGGVEGGGEGGEGGGEAGYEPARRHPQPHPSSCDNTCRVLESYFGVKHQIHKDCECCRAPADPAMTQILLDALLPTCTRSILVSCCFADEGTLAGMKKLVVEGQKDGKGGLLAAIYPCLPLLPRASAVLSELIHDGKMIGGVLRQNSGVVRRGCVVCADQLIKMQGEGEGGAGERGGGREGGRGELLRLLDLVVGEEKGAGQLLTPESKPNAGGNESDTDDELHDAPFLTLDALAGAKALGMLTAAAESPQLKLSMIKLVARCLTAPAGKGGGAKLRVLARQDRKAASKLIAFLKEKSGGKSPPKEGAKEGGREGAKEGAGGADAAVPVLTPFLYLVTGAFAEPNPHLRSELLASLGSLLSANSFSFLLAIFDVEGGGEGEEGDEARNVAVEQALAVFFELFDLLVMANSSFAGSSYFSQSAHRASGATGSASLSYSYSGIEGAAGAGPDRGENPNPHVSPSEVLSLLSSLASKSPHPFLLAHCLKRLINSWHTPQYEYIAQHAIEDLNRRTPLKNFFYLPPSCTDLSSFSDPANSPLIVCVFRELLQAHDEDKQTNSFFFINTFLENFVGLKDDGEVLSAMIFEKRQYAYVQGVTKILLPGFILESDMYNLRKWCEYCFWLSKFSPNFFPHSSTSAGAAPPSSVDEYLNFICQGNLDLITARCLLDMSKPSIVFLLRDICKDTYTMQHLIAHNAKNILKVLVNEIGYGDAYEKRAVKCIKSAAVWQSMGKGGGGKGVGARSQQSTQSNTSSVRPLEGVEAMVNGGASQGGGVKVTDAQTKELARRWMKPHIMYLMVQVIEKYQIKSVELKRHALRSFCGIIRFLHVSDAGLYLPKVLSSVSNGMGDSSGDLELRYLAAKGLSDFVRIMCDEPAEENEGMGEEVEDGEEEDDEETNDELPAARKQAKSKTAISEAKKNIGIIGRSLSSIIVAFFPILHNSEEGGVPSASNPDAHFYHKAISEATSLIGYLVFNVGEKLRGYLSLIPFLPRHPELQHVREQLKKMGIDFDELAESSSTAALENPKPYQLMFQWRLKSLCMLMGHENVRVRHAVVEHLTLLVQENRRLFRRMIDAEQASGTRFLTVHLETDDDDLMQQQAGADAQAYSGLTNDNRAPVGPSQIGGGVSGLINTVMTRCWKEDDDKVKLALAGLLGEIGAINPNKLGLIEGGGGGGGGGAGGDEEADLAWRTNQPPWKSSMLKYALQLLYSRLVVALKGGVTAQDQDKVGFAIQEVLKLCQALSMDQAPPPASASAMNKWLSDKLEEHNVLNIVEPFWTTSYKRVNTVHNIKPPFFSPNTTYQNWVARWCRFMGNKARENDRSRWKRLFVACDSTMRALSGVNVAEFLLPLLVLDVACFGDGDDEADVITEMRLVLNGGTEGGRAEGGEASTAEYLEIVRNSQCTDDHRRAVNTVFTILDTLETWADEEVEARVKQEAAAAANSSRASKKSRKGADAAEQEGVGSWPCDEGIERIQAISSKITLQLRADAAIRVGAHARAVKYLEMHSRLQVADELFGNDDDGDTDDEDALLNGGGGRGGGVPIGAALAPVEKEDVGKMQMLLGALNDVDGMVAYGANGGGEQLLEQVNHKEVCGDWAEAMRGFEQALMMHDAEKEAAMVVDGEGVGGMGGGVGGKRGREGGGEGGAGGGGSGAEQRHQLEKGLLRCLLNVNSLEMVLNQVGGLLNRDDHSLNAAQQLLPSAVEAAWRLQRWPLLEDLLGRQERDGSLVAVDSESAFQIGVGKAMNALNGRKKKEALDALDATRMRLMGDVANTARESFSRSAGLILKLQAMQEIELATDQLCGGRGGEAGFAKLAKSDRAPGWDWDSRLELLGSTGGSGVNAVVNARLALSRLAGEQDLEGDLWMSVATSARKMRMYQIAQSALAQASRSKRGGRADLTKINLQLAKVKHGMGLTSDALKILEPTGAGLSISAASKVIEAFVSSSGQHDKGLKDAERQARLVESFEKSMNIQVTSFGKILLATTEWMVEENLTQGSEIKNRYMLLLKLTPEWEQSHFHFARFLDGLFEARVKAVMDSDVENTGGSDEARRARAIKKDKTCQLYCKDAVAYYFQAANFGDKHIDRGFPRLLSLWFEIESIPVDLHPRSSGGSVGKAQGSSRGSKAVAAYGKRSNSGSTASERSEVQPGGFVTDADRILHDSQKAINTQIIHPNMKTCPPHIFYTALPQLISRVCHPDPTTAKLIQMMMRLVLSAYPLQAMWALAWLKNSNEDTRKGAATTIFSGSCRDLKRKNSELQDVLEASDSLLMYLKQIADAQPSGSQRKMALSVWKHNNVKLCHFVPPVQAALSVSLAKKMDESEAHMRRDGRAEVFPMHIPRITAFCGQVQVMASKAKPKKLTAYAANMERTGSGDRMRPGKRIGELHFLVKKEEKGDLRKDSRVQDLNNVLNRILAGSKRKLSLRTFSVTCLSEDTGILEWVPNTASLRSLIQDSYNPQAPAGSKKRRGHRLADFGDARLRNAFLVCQNRYFEQGNLQQASATFTNSCAKALPPVLYWWFVKKWGHDPHQWHEARTRFTLSCAVWSAVGHVIGLGDRHTENILVDTSSGEVVHVDFDCLFDKGLKLARPEVVPFRLTANMVDAMGSVGYEGAFRGGLCEVMGVLREQRELLLAVLQPFILDPIISWSRSGKTGGRSAPSTSEASDAEGRKAVGVIDGRLRGIFNLANPNLTKVKRTDVIVKGERGEEADDKMLPLGVEGQCNRLISEATRPENLVQMYVGWMAWV</sequence>
<dbReference type="InterPro" id="IPR056802">
    <property type="entry name" value="ATR-like_M-HEAT"/>
</dbReference>
<dbReference type="CDD" id="cd00892">
    <property type="entry name" value="PIKKc_ATR"/>
    <property type="match status" value="1"/>
</dbReference>
<comment type="caution">
    <text evidence="16">The sequence shown here is derived from an EMBL/GenBank/DDBJ whole genome shotgun (WGS) entry which is preliminary data.</text>
</comment>
<dbReference type="InterPro" id="IPR036940">
    <property type="entry name" value="PI3/4_kinase_cat_sf"/>
</dbReference>
<dbReference type="InterPro" id="IPR003152">
    <property type="entry name" value="FATC_dom"/>
</dbReference>
<feature type="domain" description="FAT" evidence="14">
    <location>
        <begin position="2187"/>
        <end position="2930"/>
    </location>
</feature>
<accession>A0ABQ6M4Z5</accession>
<keyword evidence="8" id="KW-0418">Kinase</keyword>
<dbReference type="PROSITE" id="PS50290">
    <property type="entry name" value="PI3_4_KINASE_3"/>
    <property type="match status" value="1"/>
</dbReference>
<feature type="region of interest" description="Disordered" evidence="12">
    <location>
        <begin position="905"/>
        <end position="927"/>
    </location>
</feature>
<evidence type="ECO:0000259" key="15">
    <source>
        <dbReference type="PROSITE" id="PS51190"/>
    </source>
</evidence>
<evidence type="ECO:0000313" key="16">
    <source>
        <dbReference type="EMBL" id="GMI19543.1"/>
    </source>
</evidence>
<dbReference type="Proteomes" id="UP001165060">
    <property type="component" value="Unassembled WGS sequence"/>
</dbReference>
<keyword evidence="9" id="KW-0067">ATP-binding</keyword>
<feature type="compositionally biased region" description="Gly residues" evidence="12">
    <location>
        <begin position="471"/>
        <end position="480"/>
    </location>
</feature>
<feature type="compositionally biased region" description="Basic and acidic residues" evidence="12">
    <location>
        <begin position="1001"/>
        <end position="1021"/>
    </location>
</feature>
<feature type="region of interest" description="Disordered" evidence="12">
    <location>
        <begin position="1435"/>
        <end position="1458"/>
    </location>
</feature>
<dbReference type="SUPFAM" id="SSF48371">
    <property type="entry name" value="ARM repeat"/>
    <property type="match status" value="1"/>
</dbReference>
<feature type="domain" description="PI3K/PI4K catalytic" evidence="13">
    <location>
        <begin position="3043"/>
        <end position="3385"/>
    </location>
</feature>
<feature type="region of interest" description="Disordered" evidence="12">
    <location>
        <begin position="3347"/>
        <end position="3366"/>
    </location>
</feature>
<dbReference type="InterPro" id="IPR050517">
    <property type="entry name" value="DDR_Repair_Kinase"/>
</dbReference>
<feature type="region of interest" description="Disordered" evidence="12">
    <location>
        <begin position="471"/>
        <end position="508"/>
    </location>
</feature>
<keyword evidence="10" id="KW-0234">DNA repair</keyword>
<dbReference type="SMART" id="SM01343">
    <property type="entry name" value="FATC"/>
    <property type="match status" value="1"/>
</dbReference>
<feature type="region of interest" description="Disordered" evidence="12">
    <location>
        <begin position="2333"/>
        <end position="2356"/>
    </location>
</feature>
<evidence type="ECO:0000256" key="4">
    <source>
        <dbReference type="ARBA" id="ARBA00022527"/>
    </source>
</evidence>
<dbReference type="Pfam" id="PF25030">
    <property type="entry name" value="M-HEAT_ATR"/>
    <property type="match status" value="1"/>
</dbReference>
<evidence type="ECO:0000256" key="6">
    <source>
        <dbReference type="ARBA" id="ARBA00022741"/>
    </source>
</evidence>
<evidence type="ECO:0000313" key="17">
    <source>
        <dbReference type="Proteomes" id="UP001165060"/>
    </source>
</evidence>
<evidence type="ECO:0000256" key="7">
    <source>
        <dbReference type="ARBA" id="ARBA00022763"/>
    </source>
</evidence>
<feature type="compositionally biased region" description="Gly residues" evidence="12">
    <location>
        <begin position="707"/>
        <end position="721"/>
    </location>
</feature>
<dbReference type="Pfam" id="PF00454">
    <property type="entry name" value="PI3_PI4_kinase"/>
    <property type="match status" value="1"/>
</dbReference>
<dbReference type="InterPro" id="IPR000403">
    <property type="entry name" value="PI3/4_kinase_cat_dom"/>
</dbReference>
<dbReference type="Gene3D" id="3.30.1010.10">
    <property type="entry name" value="Phosphatidylinositol 3-kinase Catalytic Subunit, Chain A, domain 4"/>
    <property type="match status" value="1"/>
</dbReference>
<keyword evidence="6" id="KW-0547">Nucleotide-binding</keyword>
<comment type="subcellular location">
    <subcellularLocation>
        <location evidence="1">Nucleus</location>
    </subcellularLocation>
</comment>